<proteinExistence type="predicted"/>
<reference evidence="2" key="1">
    <citation type="journal article" date="2020" name="mSystems">
        <title>Genome- and Community-Level Interaction Insights into Carbon Utilization and Element Cycling Functions of Hydrothermarchaeota in Hydrothermal Sediment.</title>
        <authorList>
            <person name="Zhou Z."/>
            <person name="Liu Y."/>
            <person name="Xu W."/>
            <person name="Pan J."/>
            <person name="Luo Z.H."/>
            <person name="Li M."/>
        </authorList>
    </citation>
    <scope>NUCLEOTIDE SEQUENCE [LARGE SCALE GENOMIC DNA]</scope>
    <source>
        <strain evidence="2">HyVt-533</strain>
    </source>
</reference>
<dbReference type="Pfam" id="PF01370">
    <property type="entry name" value="Epimerase"/>
    <property type="match status" value="1"/>
</dbReference>
<protein>
    <submittedName>
        <fullName evidence="2">NAD-dependent epimerase/dehydratase family protein</fullName>
    </submittedName>
</protein>
<feature type="domain" description="NAD-dependent epimerase/dehydratase" evidence="1">
    <location>
        <begin position="5"/>
        <end position="198"/>
    </location>
</feature>
<evidence type="ECO:0000259" key="1">
    <source>
        <dbReference type="Pfam" id="PF01370"/>
    </source>
</evidence>
<dbReference type="PANTHER" id="PTHR48079">
    <property type="entry name" value="PROTEIN YEEZ"/>
    <property type="match status" value="1"/>
</dbReference>
<dbReference type="Gene3D" id="3.40.50.720">
    <property type="entry name" value="NAD(P)-binding Rossmann-like Domain"/>
    <property type="match status" value="1"/>
</dbReference>
<dbReference type="PANTHER" id="PTHR48079:SF6">
    <property type="entry name" value="NAD(P)-BINDING DOMAIN-CONTAINING PROTEIN-RELATED"/>
    <property type="match status" value="1"/>
</dbReference>
<dbReference type="SUPFAM" id="SSF51735">
    <property type="entry name" value="NAD(P)-binding Rossmann-fold domains"/>
    <property type="match status" value="1"/>
</dbReference>
<dbReference type="InterPro" id="IPR051783">
    <property type="entry name" value="NAD(P)-dependent_oxidoreduct"/>
</dbReference>
<sequence>MERSIAVTGATGFIGRNLLTLLPAGIRVKALVRPARLKAFRRLFPKVEWVVGDLSSPQALEKLVAGTEAVIHLAGAIRGTSYEDFAATNLKGFLNLVAAASQAGVKRFLYVSSLAARHPYLSPYAATKRQAEDFLRQSPLRWQVFRPPAVYGPYDEGLTPLIKLMLKGVLPVPGDPQNRFSLIYVFDLCQAILSWLEKDPEACKIYELHDGRPGGYSWLEVREIVARITGKTPRLVVVPENILRMAGYGSLLASKIIGKAPLFSHYKVSELCHPDWTCDNEEITKDLGWQPCWPLEKALEEWVTNETGRNL</sequence>
<dbReference type="AlphaFoldDB" id="A0A7V5P1M2"/>
<dbReference type="GO" id="GO:0004029">
    <property type="term" value="F:aldehyde dehydrogenase (NAD+) activity"/>
    <property type="evidence" value="ECO:0007669"/>
    <property type="project" value="TreeGrafter"/>
</dbReference>
<dbReference type="EMBL" id="DROK01000298">
    <property type="protein sequence ID" value="HHI98178.1"/>
    <property type="molecule type" value="Genomic_DNA"/>
</dbReference>
<dbReference type="Proteomes" id="UP000886101">
    <property type="component" value="Unassembled WGS sequence"/>
</dbReference>
<comment type="caution">
    <text evidence="2">The sequence shown here is derived from an EMBL/GenBank/DDBJ whole genome shotgun (WGS) entry which is preliminary data.</text>
</comment>
<dbReference type="InterPro" id="IPR001509">
    <property type="entry name" value="Epimerase_deHydtase"/>
</dbReference>
<accession>A0A7V5P1M2</accession>
<dbReference type="InterPro" id="IPR036291">
    <property type="entry name" value="NAD(P)-bd_dom_sf"/>
</dbReference>
<gene>
    <name evidence="2" type="ORF">ENJ96_10085</name>
</gene>
<dbReference type="GO" id="GO:0005737">
    <property type="term" value="C:cytoplasm"/>
    <property type="evidence" value="ECO:0007669"/>
    <property type="project" value="TreeGrafter"/>
</dbReference>
<evidence type="ECO:0000313" key="2">
    <source>
        <dbReference type="EMBL" id="HHI98178.1"/>
    </source>
</evidence>
<organism evidence="2">
    <name type="scientific">Thermodesulfatator atlanticus</name>
    <dbReference type="NCBI Taxonomy" id="501497"/>
    <lineage>
        <taxon>Bacteria</taxon>
        <taxon>Pseudomonadati</taxon>
        <taxon>Thermodesulfobacteriota</taxon>
        <taxon>Thermodesulfobacteria</taxon>
        <taxon>Thermodesulfobacteriales</taxon>
        <taxon>Thermodesulfatatoraceae</taxon>
        <taxon>Thermodesulfatator</taxon>
    </lineage>
</organism>
<name>A0A7V5P1M2_9BACT</name>